<protein>
    <recommendedName>
        <fullName evidence="3">Papain-like cysteine protease AvrRpt2</fullName>
    </recommendedName>
</protein>
<reference evidence="1 2" key="1">
    <citation type="submission" date="2016-11" db="EMBL/GenBank/DDBJ databases">
        <authorList>
            <person name="Jaros S."/>
            <person name="Januszkiewicz K."/>
            <person name="Wedrychowicz H."/>
        </authorList>
    </citation>
    <scope>NUCLEOTIDE SEQUENCE [LARGE SCALE GENOMIC DNA]</scope>
    <source>
        <strain evidence="1 2">DSM 29431</strain>
    </source>
</reference>
<dbReference type="AlphaFoldDB" id="A0A1M5QPD1"/>
<accession>A0A1M5QPD1</accession>
<dbReference type="RefSeq" id="WP_072776839.1">
    <property type="nucleotide sequence ID" value="NZ_FQXC01000002.1"/>
</dbReference>
<gene>
    <name evidence="1" type="ORF">SAMN05443551_1436</name>
</gene>
<dbReference type="EMBL" id="FQXC01000002">
    <property type="protein sequence ID" value="SHH15778.1"/>
    <property type="molecule type" value="Genomic_DNA"/>
</dbReference>
<keyword evidence="2" id="KW-1185">Reference proteome</keyword>
<evidence type="ECO:0008006" key="3">
    <source>
        <dbReference type="Google" id="ProtNLM"/>
    </source>
</evidence>
<dbReference type="STRING" id="996342.SAMN05443551_1436"/>
<sequence>MPVCYRESPTRLIQEQSTCWAAATEAYTEKTLGQEHLSYIELLDEGKAAGVVAWNGALRGGDKGVRWLATRLNLQWFHGTDLATNASMYPRLQNSHVIYMYRKSTWKRSVHTVCVWGTDENIVAAMDPLIGQWTFEDPATFDNSWELCLWRKDLV</sequence>
<evidence type="ECO:0000313" key="2">
    <source>
        <dbReference type="Proteomes" id="UP000184221"/>
    </source>
</evidence>
<dbReference type="Proteomes" id="UP000184221">
    <property type="component" value="Unassembled WGS sequence"/>
</dbReference>
<name>A0A1M5QPD1_9RHOB</name>
<proteinExistence type="predicted"/>
<organism evidence="1 2">
    <name type="scientific">Marivita hallyeonensis</name>
    <dbReference type="NCBI Taxonomy" id="996342"/>
    <lineage>
        <taxon>Bacteria</taxon>
        <taxon>Pseudomonadati</taxon>
        <taxon>Pseudomonadota</taxon>
        <taxon>Alphaproteobacteria</taxon>
        <taxon>Rhodobacterales</taxon>
        <taxon>Roseobacteraceae</taxon>
        <taxon>Marivita</taxon>
    </lineage>
</organism>
<evidence type="ECO:0000313" key="1">
    <source>
        <dbReference type="EMBL" id="SHH15778.1"/>
    </source>
</evidence>